<evidence type="ECO:0000313" key="2">
    <source>
        <dbReference type="EMBL" id="KAF8914074.1"/>
    </source>
</evidence>
<gene>
    <name evidence="2" type="ORF">CPB84DRAFT_1840825</name>
</gene>
<keyword evidence="2" id="KW-0378">Hydrolase</keyword>
<dbReference type="InterPro" id="IPR000073">
    <property type="entry name" value="AB_hydrolase_1"/>
</dbReference>
<name>A0A9P5P498_GYMJU</name>
<dbReference type="Proteomes" id="UP000724874">
    <property type="component" value="Unassembled WGS sequence"/>
</dbReference>
<reference evidence="2" key="1">
    <citation type="submission" date="2020-11" db="EMBL/GenBank/DDBJ databases">
        <authorList>
            <consortium name="DOE Joint Genome Institute"/>
            <person name="Ahrendt S."/>
            <person name="Riley R."/>
            <person name="Andreopoulos W."/>
            <person name="LaButti K."/>
            <person name="Pangilinan J."/>
            <person name="Ruiz-duenas F.J."/>
            <person name="Barrasa J.M."/>
            <person name="Sanchez-Garcia M."/>
            <person name="Camarero S."/>
            <person name="Miyauchi S."/>
            <person name="Serrano A."/>
            <person name="Linde D."/>
            <person name="Babiker R."/>
            <person name="Drula E."/>
            <person name="Ayuso-Fernandez I."/>
            <person name="Pacheco R."/>
            <person name="Padilla G."/>
            <person name="Ferreira P."/>
            <person name="Barriuso J."/>
            <person name="Kellner H."/>
            <person name="Castanera R."/>
            <person name="Alfaro M."/>
            <person name="Ramirez L."/>
            <person name="Pisabarro A.G."/>
            <person name="Kuo A."/>
            <person name="Tritt A."/>
            <person name="Lipzen A."/>
            <person name="He G."/>
            <person name="Yan M."/>
            <person name="Ng V."/>
            <person name="Cullen D."/>
            <person name="Martin F."/>
            <person name="Rosso M.-N."/>
            <person name="Henrissat B."/>
            <person name="Hibbett D."/>
            <person name="Martinez A.T."/>
            <person name="Grigoriev I.V."/>
        </authorList>
    </citation>
    <scope>NUCLEOTIDE SEQUENCE</scope>
    <source>
        <strain evidence="2">AH 44721</strain>
    </source>
</reference>
<comment type="caution">
    <text evidence="2">The sequence shown here is derived from an EMBL/GenBank/DDBJ whole genome shotgun (WGS) entry which is preliminary data.</text>
</comment>
<dbReference type="EMBL" id="JADNYJ010000001">
    <property type="protein sequence ID" value="KAF8914074.1"/>
    <property type="molecule type" value="Genomic_DNA"/>
</dbReference>
<evidence type="ECO:0000313" key="3">
    <source>
        <dbReference type="Proteomes" id="UP000724874"/>
    </source>
</evidence>
<dbReference type="Gene3D" id="3.40.50.1820">
    <property type="entry name" value="alpha/beta hydrolase"/>
    <property type="match status" value="1"/>
</dbReference>
<accession>A0A9P5P498</accession>
<dbReference type="InterPro" id="IPR029058">
    <property type="entry name" value="AB_hydrolase_fold"/>
</dbReference>
<keyword evidence="3" id="KW-1185">Reference proteome</keyword>
<dbReference type="Pfam" id="PF12697">
    <property type="entry name" value="Abhydrolase_6"/>
    <property type="match status" value="1"/>
</dbReference>
<organism evidence="2 3">
    <name type="scientific">Gymnopilus junonius</name>
    <name type="common">Spectacular rustgill mushroom</name>
    <name type="synonym">Gymnopilus spectabilis subsp. junonius</name>
    <dbReference type="NCBI Taxonomy" id="109634"/>
    <lineage>
        <taxon>Eukaryota</taxon>
        <taxon>Fungi</taxon>
        <taxon>Dikarya</taxon>
        <taxon>Basidiomycota</taxon>
        <taxon>Agaricomycotina</taxon>
        <taxon>Agaricomycetes</taxon>
        <taxon>Agaricomycetidae</taxon>
        <taxon>Agaricales</taxon>
        <taxon>Agaricineae</taxon>
        <taxon>Hymenogastraceae</taxon>
        <taxon>Gymnopilus</taxon>
    </lineage>
</organism>
<sequence>MTSNDIELQAADEKYLELTDGRSLAYSESGDPSSSSLAIFLHGAFSVGDATQIPQILVEKNVHSVHPTLPGWGASSPRPKDVPYYVTLASDIAELIVHLHPHDLNLKIYLAGYAFGTIPAQMLYGAPFDLFPFGRSVVGCLLFAPFSPFKLHKEYAKEMTAQSYVALGPLSQYVPFNLLPRMSSLYMKSKLQTLEKAETFVREEIFGPMGEEDNTVFDEWREEQGVGKGAVQCKIAKNMCRSVQETWDGFFEMPDVMHTDWGFRPDTLNEDHNRRPILVIGSPGNAMAPDTMAKWLAANYKNCHYRSVSGGHLATLFHMNDMWKDLFAL</sequence>
<dbReference type="GO" id="GO:0016787">
    <property type="term" value="F:hydrolase activity"/>
    <property type="evidence" value="ECO:0007669"/>
    <property type="project" value="UniProtKB-KW"/>
</dbReference>
<feature type="domain" description="AB hydrolase-1" evidence="1">
    <location>
        <begin position="39"/>
        <end position="300"/>
    </location>
</feature>
<dbReference type="AlphaFoldDB" id="A0A9P5P498"/>
<dbReference type="SUPFAM" id="SSF53474">
    <property type="entry name" value="alpha/beta-Hydrolases"/>
    <property type="match status" value="1"/>
</dbReference>
<dbReference type="OrthoDB" id="294702at2759"/>
<protein>
    <submittedName>
        <fullName evidence="2">Alpha/Beta hydrolase protein</fullName>
    </submittedName>
</protein>
<evidence type="ECO:0000259" key="1">
    <source>
        <dbReference type="Pfam" id="PF12697"/>
    </source>
</evidence>
<proteinExistence type="predicted"/>